<keyword evidence="3" id="KW-1185">Reference proteome</keyword>
<name>A0A157RAP4_9BORD</name>
<evidence type="ECO:0000313" key="3">
    <source>
        <dbReference type="Proteomes" id="UP000076825"/>
    </source>
</evidence>
<dbReference type="EC" id="3.8.1.2" evidence="2"/>
<dbReference type="RefSeq" id="WP_063491753.1">
    <property type="nucleotide sequence ID" value="NZ_CP016340.1"/>
</dbReference>
<dbReference type="eggNOG" id="COG1011">
    <property type="taxonomic scope" value="Bacteria"/>
</dbReference>
<dbReference type="GO" id="GO:0018785">
    <property type="term" value="F:haloacetate dehalogenase activity"/>
    <property type="evidence" value="ECO:0007669"/>
    <property type="project" value="UniProtKB-EC"/>
</dbReference>
<dbReference type="GO" id="GO:0018784">
    <property type="term" value="F:(S)-2-haloacid dehalogenase activity"/>
    <property type="evidence" value="ECO:0007669"/>
    <property type="project" value="UniProtKB-EC"/>
</dbReference>
<dbReference type="EC" id="3.8.1.3" evidence="2"/>
<keyword evidence="1 2" id="KW-0378">Hydrolase</keyword>
<dbReference type="KEGG" id="btrm:SAMEA390648701578"/>
<dbReference type="PANTHER" id="PTHR43316">
    <property type="entry name" value="HYDROLASE, HALOACID DELAHOGENASE-RELATED"/>
    <property type="match status" value="1"/>
</dbReference>
<dbReference type="SUPFAM" id="SSF56784">
    <property type="entry name" value="HAD-like"/>
    <property type="match status" value="1"/>
</dbReference>
<dbReference type="PRINTS" id="PR00413">
    <property type="entry name" value="HADHALOGNASE"/>
</dbReference>
<dbReference type="OrthoDB" id="264363at2"/>
<dbReference type="InterPro" id="IPR036412">
    <property type="entry name" value="HAD-like_sf"/>
</dbReference>
<sequence>MAIRAIAFDVFGTLVRIARPRRPYRRLLRLLQAQGRPPQPDDAARLMARPLTLAQAVQALDARLPPATLAALQAELDIELASITAFPDTALALPALRARGLRIALCSNLAAPYGPPALARLPLRPDFCAWSYAAGAIKPQAAIYTYLCEGLGCAPDEVLMIGDTPKADLHGPRAFGMQACLLDRQGRATAGATHLRSLMEVEDRVG</sequence>
<proteinExistence type="predicted"/>
<dbReference type="InterPro" id="IPR023214">
    <property type="entry name" value="HAD_sf"/>
</dbReference>
<evidence type="ECO:0000256" key="1">
    <source>
        <dbReference type="ARBA" id="ARBA00022801"/>
    </source>
</evidence>
<dbReference type="Pfam" id="PF00702">
    <property type="entry name" value="Hydrolase"/>
    <property type="match status" value="1"/>
</dbReference>
<accession>A0A157RAP4</accession>
<dbReference type="EMBL" id="LT546645">
    <property type="protein sequence ID" value="SAI68924.1"/>
    <property type="molecule type" value="Genomic_DNA"/>
</dbReference>
<protein>
    <submittedName>
        <fullName evidence="2">Haloacetate dehalogenase</fullName>
        <ecNumber evidence="2">3.8.1.2</ecNumber>
        <ecNumber evidence="2">3.8.1.3</ecNumber>
    </submittedName>
</protein>
<dbReference type="Gene3D" id="3.40.50.1000">
    <property type="entry name" value="HAD superfamily/HAD-like"/>
    <property type="match status" value="1"/>
</dbReference>
<dbReference type="SFLD" id="SFLDG01129">
    <property type="entry name" value="C1.5:_HAD__Beta-PGM__Phosphata"/>
    <property type="match status" value="1"/>
</dbReference>
<dbReference type="InterPro" id="IPR006439">
    <property type="entry name" value="HAD-SF_hydro_IA"/>
</dbReference>
<dbReference type="SFLD" id="SFLDS00003">
    <property type="entry name" value="Haloacid_Dehalogenase"/>
    <property type="match status" value="1"/>
</dbReference>
<dbReference type="NCBIfam" id="TIGR01509">
    <property type="entry name" value="HAD-SF-IA-v3"/>
    <property type="match status" value="1"/>
</dbReference>
<dbReference type="InterPro" id="IPR051540">
    <property type="entry name" value="S-2-haloacid_dehalogenase"/>
</dbReference>
<dbReference type="PANTHER" id="PTHR43316:SF3">
    <property type="entry name" value="HALOACID DEHALOGENASE, TYPE II (AFU_ORTHOLOGUE AFUA_2G07750)-RELATED"/>
    <property type="match status" value="1"/>
</dbReference>
<dbReference type="GeneID" id="56591131"/>
<evidence type="ECO:0000313" key="2">
    <source>
        <dbReference type="EMBL" id="SAI68924.1"/>
    </source>
</evidence>
<dbReference type="STRING" id="123899.SAMEA3906487_01578"/>
<reference evidence="2 3" key="1">
    <citation type="submission" date="2016-04" db="EMBL/GenBank/DDBJ databases">
        <authorList>
            <consortium name="Pathogen Informatics"/>
        </authorList>
    </citation>
    <scope>NUCLEOTIDE SEQUENCE [LARGE SCALE GENOMIC DNA]</scope>
    <source>
        <strain evidence="2 3">H044680328</strain>
    </source>
</reference>
<dbReference type="NCBIfam" id="TIGR01549">
    <property type="entry name" value="HAD-SF-IA-v1"/>
    <property type="match status" value="1"/>
</dbReference>
<dbReference type="Proteomes" id="UP000076825">
    <property type="component" value="Chromosome 1"/>
</dbReference>
<organism evidence="2 3">
    <name type="scientific">Bordetella trematum</name>
    <dbReference type="NCBI Taxonomy" id="123899"/>
    <lineage>
        <taxon>Bacteria</taxon>
        <taxon>Pseudomonadati</taxon>
        <taxon>Pseudomonadota</taxon>
        <taxon>Betaproteobacteria</taxon>
        <taxon>Burkholderiales</taxon>
        <taxon>Alcaligenaceae</taxon>
        <taxon>Bordetella</taxon>
    </lineage>
</organism>
<gene>
    <name evidence="2" type="primary">dehH2</name>
    <name evidence="2" type="ORF">SAMEA3906487_01578</name>
</gene>
<dbReference type="AlphaFoldDB" id="A0A157RAP4"/>
<dbReference type="PATRIC" id="fig|123899.6.peg.1558"/>